<feature type="domain" description="DUF7832" evidence="1">
    <location>
        <begin position="2"/>
        <end position="107"/>
    </location>
</feature>
<dbReference type="STRING" id="1674920.ACR52_05205"/>
<evidence type="ECO:0000259" key="1">
    <source>
        <dbReference type="Pfam" id="PF25191"/>
    </source>
</evidence>
<organism evidence="2 3">
    <name type="scientific">Pseudomonas fildesensis</name>
    <dbReference type="NCBI Taxonomy" id="1674920"/>
    <lineage>
        <taxon>Bacteria</taxon>
        <taxon>Pseudomonadati</taxon>
        <taxon>Pseudomonadota</taxon>
        <taxon>Gammaproteobacteria</taxon>
        <taxon>Pseudomonadales</taxon>
        <taxon>Pseudomonadaceae</taxon>
        <taxon>Pseudomonas</taxon>
    </lineage>
</organism>
<dbReference type="InterPro" id="IPR057154">
    <property type="entry name" value="DUF7832"/>
</dbReference>
<keyword evidence="3" id="KW-1185">Reference proteome</keyword>
<gene>
    <name evidence="2" type="ORF">ACR52_05205</name>
</gene>
<dbReference type="AlphaFoldDB" id="A0A0J8G7Y5"/>
<evidence type="ECO:0000313" key="3">
    <source>
        <dbReference type="Proteomes" id="UP000037551"/>
    </source>
</evidence>
<sequence>MKYDDASWHHGGDFPAGQPQEHGGTHIALFMRWCFVRGWAGDFHVEEEPEAVAHVISGELSATEFLFRYCDGKFTEEDLNDAGNAIAQHYYGSRGLYLHDYADHFGNLMYVAPESAHDFEEFSAMLDARVKSGVLIKAEA</sequence>
<dbReference type="Pfam" id="PF25191">
    <property type="entry name" value="DUF7832"/>
    <property type="match status" value="1"/>
</dbReference>
<proteinExistence type="predicted"/>
<dbReference type="Proteomes" id="UP000037551">
    <property type="component" value="Unassembled WGS sequence"/>
</dbReference>
<dbReference type="RefSeq" id="WP_048721186.1">
    <property type="nucleotide sequence ID" value="NZ_JBJGXJ010000003.1"/>
</dbReference>
<protein>
    <recommendedName>
        <fullName evidence="1">DUF7832 domain-containing protein</fullName>
    </recommendedName>
</protein>
<dbReference type="OrthoDB" id="4827574at2"/>
<name>A0A0J8G7Y5_9PSED</name>
<evidence type="ECO:0000313" key="2">
    <source>
        <dbReference type="EMBL" id="KMT56979.1"/>
    </source>
</evidence>
<accession>A0A0J8G7Y5</accession>
<dbReference type="PATRIC" id="fig|1674920.3.peg.1754"/>
<comment type="caution">
    <text evidence="2">The sequence shown here is derived from an EMBL/GenBank/DDBJ whole genome shotgun (WGS) entry which is preliminary data.</text>
</comment>
<dbReference type="EMBL" id="LFMW01000002">
    <property type="protein sequence ID" value="KMT56979.1"/>
    <property type="molecule type" value="Genomic_DNA"/>
</dbReference>
<reference evidence="2 3" key="1">
    <citation type="submission" date="2015-06" db="EMBL/GenBank/DDBJ databases">
        <title>Draft genome sequence of an Antarctic Pseudomonas sp. strain KG01 with full potential for biotechnological applications.</title>
        <authorList>
            <person name="Pavlov M.S."/>
            <person name="Lira F."/>
            <person name="Martinez J.L."/>
            <person name="Marshall S.H."/>
        </authorList>
    </citation>
    <scope>NUCLEOTIDE SEQUENCE [LARGE SCALE GENOMIC DNA]</scope>
    <source>
        <strain evidence="2 3">KG01</strain>
    </source>
</reference>